<protein>
    <submittedName>
        <fullName evidence="1">Uncharacterized protein</fullName>
    </submittedName>
</protein>
<dbReference type="EMBL" id="CAJNDS010001668">
    <property type="protein sequence ID" value="CAE7271707.1"/>
    <property type="molecule type" value="Genomic_DNA"/>
</dbReference>
<dbReference type="AlphaFoldDB" id="A0A812N0L9"/>
<dbReference type="OrthoDB" id="414943at2759"/>
<name>A0A812N0L9_9DINO</name>
<sequence>MSSCSTSGHSLYMFRHLITYFQRERPEIRSYFGGCWQLVMKWERLEPVEHRNPLPMVLLQAMASPVSALGLAACGRHSGPDFLWHGSAWRSPSGDTSGVAASRRPEPRRSFSCNVRGWIVVAGKKSQPRNPTAVFPCCDRHQIG</sequence>
<comment type="caution">
    <text evidence="1">The sequence shown here is derived from an EMBL/GenBank/DDBJ whole genome shotgun (WGS) entry which is preliminary data.</text>
</comment>
<evidence type="ECO:0000313" key="2">
    <source>
        <dbReference type="Proteomes" id="UP000604046"/>
    </source>
</evidence>
<accession>A0A812N0L9</accession>
<dbReference type="Proteomes" id="UP000604046">
    <property type="component" value="Unassembled WGS sequence"/>
</dbReference>
<evidence type="ECO:0000313" key="1">
    <source>
        <dbReference type="EMBL" id="CAE7271707.1"/>
    </source>
</evidence>
<gene>
    <name evidence="1" type="ORF">SNAT2548_LOCUS14420</name>
</gene>
<proteinExistence type="predicted"/>
<organism evidence="1 2">
    <name type="scientific">Symbiodinium natans</name>
    <dbReference type="NCBI Taxonomy" id="878477"/>
    <lineage>
        <taxon>Eukaryota</taxon>
        <taxon>Sar</taxon>
        <taxon>Alveolata</taxon>
        <taxon>Dinophyceae</taxon>
        <taxon>Suessiales</taxon>
        <taxon>Symbiodiniaceae</taxon>
        <taxon>Symbiodinium</taxon>
    </lineage>
</organism>
<keyword evidence="2" id="KW-1185">Reference proteome</keyword>
<reference evidence="1" key="1">
    <citation type="submission" date="2021-02" db="EMBL/GenBank/DDBJ databases">
        <authorList>
            <person name="Dougan E. K."/>
            <person name="Rhodes N."/>
            <person name="Thang M."/>
            <person name="Chan C."/>
        </authorList>
    </citation>
    <scope>NUCLEOTIDE SEQUENCE</scope>
</reference>